<keyword evidence="2" id="KW-1185">Reference proteome</keyword>
<accession>A0AA38BSR5</accession>
<evidence type="ECO:0000313" key="2">
    <source>
        <dbReference type="Proteomes" id="UP000824469"/>
    </source>
</evidence>
<feature type="non-terminal residue" evidence="1">
    <location>
        <position position="112"/>
    </location>
</feature>
<protein>
    <submittedName>
        <fullName evidence="1">Uncharacterized protein</fullName>
    </submittedName>
</protein>
<sequence>KEKSIRESESHTDIEPHLNITPTSEALKYTDVDLDLAGKNVYAHENKSETMEMKLDAVGHDGVAVESDNEVKTKAKTKSEEYFAKKMKSIKRKFVKCADAYGISELETLHTK</sequence>
<evidence type="ECO:0000313" key="1">
    <source>
        <dbReference type="EMBL" id="KAH9287461.1"/>
    </source>
</evidence>
<dbReference type="Proteomes" id="UP000824469">
    <property type="component" value="Unassembled WGS sequence"/>
</dbReference>
<name>A0AA38BSR5_TAXCH</name>
<gene>
    <name evidence="1" type="ORF">KI387_031578</name>
</gene>
<reference evidence="1 2" key="1">
    <citation type="journal article" date="2021" name="Nat. Plants">
        <title>The Taxus genome provides insights into paclitaxel biosynthesis.</title>
        <authorList>
            <person name="Xiong X."/>
            <person name="Gou J."/>
            <person name="Liao Q."/>
            <person name="Li Y."/>
            <person name="Zhou Q."/>
            <person name="Bi G."/>
            <person name="Li C."/>
            <person name="Du R."/>
            <person name="Wang X."/>
            <person name="Sun T."/>
            <person name="Guo L."/>
            <person name="Liang H."/>
            <person name="Lu P."/>
            <person name="Wu Y."/>
            <person name="Zhang Z."/>
            <person name="Ro D.K."/>
            <person name="Shang Y."/>
            <person name="Huang S."/>
            <person name="Yan J."/>
        </authorList>
    </citation>
    <scope>NUCLEOTIDE SEQUENCE [LARGE SCALE GENOMIC DNA]</scope>
    <source>
        <strain evidence="1">Ta-2019</strain>
    </source>
</reference>
<dbReference type="AlphaFoldDB" id="A0AA38BSR5"/>
<proteinExistence type="predicted"/>
<dbReference type="EMBL" id="JAHRHJ020003813">
    <property type="protein sequence ID" value="KAH9287461.1"/>
    <property type="molecule type" value="Genomic_DNA"/>
</dbReference>
<feature type="non-terminal residue" evidence="1">
    <location>
        <position position="1"/>
    </location>
</feature>
<comment type="caution">
    <text evidence="1">The sequence shown here is derived from an EMBL/GenBank/DDBJ whole genome shotgun (WGS) entry which is preliminary data.</text>
</comment>
<organism evidence="1 2">
    <name type="scientific">Taxus chinensis</name>
    <name type="common">Chinese yew</name>
    <name type="synonym">Taxus wallichiana var. chinensis</name>
    <dbReference type="NCBI Taxonomy" id="29808"/>
    <lineage>
        <taxon>Eukaryota</taxon>
        <taxon>Viridiplantae</taxon>
        <taxon>Streptophyta</taxon>
        <taxon>Embryophyta</taxon>
        <taxon>Tracheophyta</taxon>
        <taxon>Spermatophyta</taxon>
        <taxon>Pinopsida</taxon>
        <taxon>Pinidae</taxon>
        <taxon>Conifers II</taxon>
        <taxon>Cupressales</taxon>
        <taxon>Taxaceae</taxon>
        <taxon>Taxus</taxon>
    </lineage>
</organism>